<feature type="compositionally biased region" description="Basic and acidic residues" evidence="2">
    <location>
        <begin position="569"/>
        <end position="581"/>
    </location>
</feature>
<feature type="compositionally biased region" description="Pro residues" evidence="2">
    <location>
        <begin position="475"/>
        <end position="500"/>
    </location>
</feature>
<accession>A0AA39GTK7</accession>
<comment type="caution">
    <text evidence="4">The sequence shown here is derived from an EMBL/GenBank/DDBJ whole genome shotgun (WGS) entry which is preliminary data.</text>
</comment>
<feature type="coiled-coil region" evidence="1">
    <location>
        <begin position="284"/>
        <end position="311"/>
    </location>
</feature>
<reference evidence="4" key="1">
    <citation type="submission" date="2022-10" db="EMBL/GenBank/DDBJ databases">
        <title>Determination and structural analysis of whole genome sequence of Sarocladium strictum F4-1.</title>
        <authorList>
            <person name="Hu L."/>
            <person name="Jiang Y."/>
        </authorList>
    </citation>
    <scope>NUCLEOTIDE SEQUENCE</scope>
    <source>
        <strain evidence="4">F4-1</strain>
    </source>
</reference>
<evidence type="ECO:0000256" key="3">
    <source>
        <dbReference type="SAM" id="Phobius"/>
    </source>
</evidence>
<feature type="region of interest" description="Disordered" evidence="2">
    <location>
        <begin position="415"/>
        <end position="652"/>
    </location>
</feature>
<dbReference type="InterPro" id="IPR002523">
    <property type="entry name" value="MgTranspt_CorA/ZnTranspt_ZntB"/>
</dbReference>
<keyword evidence="3" id="KW-0812">Transmembrane</keyword>
<keyword evidence="5" id="KW-1185">Reference proteome</keyword>
<evidence type="ECO:0000313" key="5">
    <source>
        <dbReference type="Proteomes" id="UP001175261"/>
    </source>
</evidence>
<dbReference type="GO" id="GO:0016020">
    <property type="term" value="C:membrane"/>
    <property type="evidence" value="ECO:0007669"/>
    <property type="project" value="InterPro"/>
</dbReference>
<evidence type="ECO:0000313" key="4">
    <source>
        <dbReference type="EMBL" id="KAK0392891.1"/>
    </source>
</evidence>
<organism evidence="4 5">
    <name type="scientific">Sarocladium strictum</name>
    <name type="common">Black bundle disease fungus</name>
    <name type="synonym">Acremonium strictum</name>
    <dbReference type="NCBI Taxonomy" id="5046"/>
    <lineage>
        <taxon>Eukaryota</taxon>
        <taxon>Fungi</taxon>
        <taxon>Dikarya</taxon>
        <taxon>Ascomycota</taxon>
        <taxon>Pezizomycotina</taxon>
        <taxon>Sordariomycetes</taxon>
        <taxon>Hypocreomycetidae</taxon>
        <taxon>Hypocreales</taxon>
        <taxon>Sarocladiaceae</taxon>
        <taxon>Sarocladium</taxon>
    </lineage>
</organism>
<evidence type="ECO:0000256" key="1">
    <source>
        <dbReference type="SAM" id="Coils"/>
    </source>
</evidence>
<protein>
    <submittedName>
        <fullName evidence="4">Uncharacterized protein</fullName>
    </submittedName>
</protein>
<feature type="compositionally biased region" description="Pro residues" evidence="2">
    <location>
        <begin position="456"/>
        <end position="465"/>
    </location>
</feature>
<keyword evidence="3" id="KW-1133">Transmembrane helix</keyword>
<feature type="transmembrane region" description="Helical" evidence="3">
    <location>
        <begin position="359"/>
        <end position="383"/>
    </location>
</feature>
<keyword evidence="1" id="KW-0175">Coiled coil</keyword>
<evidence type="ECO:0000256" key="2">
    <source>
        <dbReference type="SAM" id="MobiDB-lite"/>
    </source>
</evidence>
<name>A0AA39GTK7_SARSR</name>
<dbReference type="AlphaFoldDB" id="A0AA39GTK7"/>
<feature type="compositionally biased region" description="Basic residues" evidence="2">
    <location>
        <begin position="541"/>
        <end position="555"/>
    </location>
</feature>
<dbReference type="Proteomes" id="UP001175261">
    <property type="component" value="Unassembled WGS sequence"/>
</dbReference>
<dbReference type="EMBL" id="JAPDFR010000001">
    <property type="protein sequence ID" value="KAK0392891.1"/>
    <property type="molecule type" value="Genomic_DNA"/>
</dbReference>
<dbReference type="GO" id="GO:0046873">
    <property type="term" value="F:metal ion transmembrane transporter activity"/>
    <property type="evidence" value="ECO:0007669"/>
    <property type="project" value="InterPro"/>
</dbReference>
<feature type="transmembrane region" description="Helical" evidence="3">
    <location>
        <begin position="330"/>
        <end position="353"/>
    </location>
</feature>
<dbReference type="Pfam" id="PF01544">
    <property type="entry name" value="CorA"/>
    <property type="match status" value="1"/>
</dbReference>
<sequence>MAGLGVLYLPSNGSPQPVLDWMGAFSLTNPQFQPRGATILILDHDDDSAISTVQTALGEYPNILDSVGTDNAFVLPQAWASGEVASSGPTRGLCSVLKFQGLNGDSTKYCKGYDATSGEVSRDAKSTTRIGTWIRKDSLPGGTTMIVLVVRPETQYIRQVAESLKEWFRERPRDLLEMEWNPLLVYVALYSCFNSFGTILTQYETLYHKVVSLATRLLLQSYAHWPQALLQERNTAGIFGRTYQCNKCLVSMSYCQQEMLAHGAALEKLQALLPPDEHVPHPSMTRLRQDVQQLKEDLDDDKLKLGILEERIKATLELDFNLSSERLNVIVLWFTIITVLFTPLSFVASVFSVVDTDPLYFFIASMLTLVVSLGVVAWLYSSVMHLGHGLKRRDLHKLLYHIPYKEELGLPVGTSSHHVEKVHSRRIKHPSMPTYRPDSSTSGSDIVDESPGSDSGPPPGPPMPPKFAGSTRPGARPPHPAGPPPPGYPGPSGRPPPMPPGYHGIYMSGPPPFPVNIAGRPRPGDRTSAPEVVLGAPPAGGKRKPSLNKKKRKSGIKVSGLGSLSYSRRPIESHLSADDPSAKASPYMFFDAPPPRPLHAAFSEEHKAGPSTKRPGGGAAYVRVVSPASSHEEKKPRGPPGSPSKSEKSGVR</sequence>
<keyword evidence="3" id="KW-0472">Membrane</keyword>
<gene>
    <name evidence="4" type="ORF">NLU13_2385</name>
</gene>
<proteinExistence type="predicted"/>